<keyword evidence="1" id="KW-0695">RNA-directed DNA polymerase</keyword>
<dbReference type="EMBL" id="BKCJ010004690">
    <property type="protein sequence ID" value="GEU62540.1"/>
    <property type="molecule type" value="Genomic_DNA"/>
</dbReference>
<dbReference type="GO" id="GO:0003964">
    <property type="term" value="F:RNA-directed DNA polymerase activity"/>
    <property type="evidence" value="ECO:0007669"/>
    <property type="project" value="UniProtKB-KW"/>
</dbReference>
<organism evidence="1">
    <name type="scientific">Tanacetum cinerariifolium</name>
    <name type="common">Dalmatian daisy</name>
    <name type="synonym">Chrysanthemum cinerariifolium</name>
    <dbReference type="NCBI Taxonomy" id="118510"/>
    <lineage>
        <taxon>Eukaryota</taxon>
        <taxon>Viridiplantae</taxon>
        <taxon>Streptophyta</taxon>
        <taxon>Embryophyta</taxon>
        <taxon>Tracheophyta</taxon>
        <taxon>Spermatophyta</taxon>
        <taxon>Magnoliopsida</taxon>
        <taxon>eudicotyledons</taxon>
        <taxon>Gunneridae</taxon>
        <taxon>Pentapetalae</taxon>
        <taxon>asterids</taxon>
        <taxon>campanulids</taxon>
        <taxon>Asterales</taxon>
        <taxon>Asteraceae</taxon>
        <taxon>Asteroideae</taxon>
        <taxon>Anthemideae</taxon>
        <taxon>Anthemidinae</taxon>
        <taxon>Tanacetum</taxon>
    </lineage>
</organism>
<name>A0A6L2LN00_TANCI</name>
<keyword evidence="1" id="KW-0548">Nucleotidyltransferase</keyword>
<dbReference type="Gene3D" id="2.40.70.10">
    <property type="entry name" value="Acid Proteases"/>
    <property type="match status" value="1"/>
</dbReference>
<dbReference type="PANTHER" id="PTHR33067:SF9">
    <property type="entry name" value="RNA-DIRECTED DNA POLYMERASE"/>
    <property type="match status" value="1"/>
</dbReference>
<accession>A0A6L2LN00</accession>
<keyword evidence="1" id="KW-0808">Transferase</keyword>
<proteinExistence type="predicted"/>
<sequence>MPLSVWNKLSLPKLSPTCTTLKLADRSISRPFRVTKDVSVKVGKFHFLTDFVVVDFDVDPRVLLILRRSFLKIEQVLIDVYEGELTLRVGNKAVTFNLDQTLRYFANYDVESINRIDVIDVACEEYSQKVLGFSVSGNPTPSMEPIVSTSSPTLTPFADSDFLLEEIDAFQAIEDELISPKINDEFLNDDPSSPPLPL</sequence>
<comment type="caution">
    <text evidence="1">The sequence shown here is derived from an EMBL/GenBank/DDBJ whole genome shotgun (WGS) entry which is preliminary data.</text>
</comment>
<evidence type="ECO:0000313" key="1">
    <source>
        <dbReference type="EMBL" id="GEU62540.1"/>
    </source>
</evidence>
<reference evidence="1" key="1">
    <citation type="journal article" date="2019" name="Sci. Rep.">
        <title>Draft genome of Tanacetum cinerariifolium, the natural source of mosquito coil.</title>
        <authorList>
            <person name="Yamashiro T."/>
            <person name="Shiraishi A."/>
            <person name="Satake H."/>
            <person name="Nakayama K."/>
        </authorList>
    </citation>
    <scope>NUCLEOTIDE SEQUENCE</scope>
</reference>
<dbReference type="AlphaFoldDB" id="A0A6L2LN00"/>
<protein>
    <submittedName>
        <fullName evidence="1">Reverse transcriptase domain-containing protein</fullName>
    </submittedName>
</protein>
<dbReference type="InterPro" id="IPR021109">
    <property type="entry name" value="Peptidase_aspartic_dom_sf"/>
</dbReference>
<dbReference type="PANTHER" id="PTHR33067">
    <property type="entry name" value="RNA-DIRECTED DNA POLYMERASE-RELATED"/>
    <property type="match status" value="1"/>
</dbReference>
<gene>
    <name evidence="1" type="ORF">Tci_034518</name>
</gene>